<evidence type="ECO:0000256" key="1">
    <source>
        <dbReference type="ARBA" id="ARBA00004540"/>
    </source>
</evidence>
<feature type="region of interest" description="Disordered" evidence="7">
    <location>
        <begin position="339"/>
        <end position="363"/>
    </location>
</feature>
<dbReference type="GO" id="GO:0034399">
    <property type="term" value="C:nuclear periphery"/>
    <property type="evidence" value="ECO:0007669"/>
    <property type="project" value="TreeGrafter"/>
</dbReference>
<dbReference type="InterPro" id="IPR018996">
    <property type="entry name" value="Man1/Src1-like_C"/>
</dbReference>
<dbReference type="GO" id="GO:0005637">
    <property type="term" value="C:nuclear inner membrane"/>
    <property type="evidence" value="ECO:0007669"/>
    <property type="project" value="UniProtKB-SubCell"/>
</dbReference>
<keyword evidence="4 8" id="KW-1133">Transmembrane helix</keyword>
<dbReference type="GO" id="GO:0005783">
    <property type="term" value="C:endoplasmic reticulum"/>
    <property type="evidence" value="ECO:0007669"/>
    <property type="project" value="TreeGrafter"/>
</dbReference>
<proteinExistence type="predicted"/>
<reference evidence="10" key="1">
    <citation type="submission" date="2023-03" db="EMBL/GenBank/DDBJ databases">
        <authorList>
            <person name="Julca I."/>
        </authorList>
    </citation>
    <scope>NUCLEOTIDE SEQUENCE</scope>
</reference>
<sequence>MASSSRKRPKTQNPRHYSSSSSVLSGSSIVEILRFVAVLSIAAFVAIFCNYVVTFFNQQPPPFCDSDLAFDESFSDSCEPCPSNGICKEGKFECADGYRKQGKLCVEDRDINRAAEKLSEFAEAHVCEGYSQYLCSGAGTIWVGKDDLSTFLDNHHMMEAHGLDESAYALSKFRAIETVDKLMEKRVNAGGFEEFKCPDLIVKRYKSLSCSVRNCISEHFVVLLPVCALLVGSIMVLSKALKRHRLSVRAEEIYNKVCDVLEEKAAISRRIDGDGEPWVVASWLRDYLLSPKERRDPLLWRRVEDLVQEDSRLDRYPKMVKGEARIVWEWQVEGTLSSSGKKKRQENELKSNRLKNQTPGEQSWEFKNSMLLNS</sequence>
<organism evidence="10 11">
    <name type="scientific">Oldenlandia corymbosa var. corymbosa</name>
    <dbReference type="NCBI Taxonomy" id="529605"/>
    <lineage>
        <taxon>Eukaryota</taxon>
        <taxon>Viridiplantae</taxon>
        <taxon>Streptophyta</taxon>
        <taxon>Embryophyta</taxon>
        <taxon>Tracheophyta</taxon>
        <taxon>Spermatophyta</taxon>
        <taxon>Magnoliopsida</taxon>
        <taxon>eudicotyledons</taxon>
        <taxon>Gunneridae</taxon>
        <taxon>Pentapetalae</taxon>
        <taxon>asterids</taxon>
        <taxon>lamiids</taxon>
        <taxon>Gentianales</taxon>
        <taxon>Rubiaceae</taxon>
        <taxon>Rubioideae</taxon>
        <taxon>Spermacoceae</taxon>
        <taxon>Hedyotis-Oldenlandia complex</taxon>
        <taxon>Oldenlandia</taxon>
    </lineage>
</organism>
<dbReference type="GO" id="GO:0003682">
    <property type="term" value="F:chromatin binding"/>
    <property type="evidence" value="ECO:0007669"/>
    <property type="project" value="InterPro"/>
</dbReference>
<name>A0AAV1CJA5_OLDCO</name>
<evidence type="ECO:0000256" key="8">
    <source>
        <dbReference type="SAM" id="Phobius"/>
    </source>
</evidence>
<dbReference type="GO" id="GO:0071763">
    <property type="term" value="P:nuclear membrane organization"/>
    <property type="evidence" value="ECO:0007669"/>
    <property type="project" value="TreeGrafter"/>
</dbReference>
<keyword evidence="5 8" id="KW-0472">Membrane</keyword>
<protein>
    <submittedName>
        <fullName evidence="10">OLC1v1031442C1</fullName>
    </submittedName>
</protein>
<comment type="subcellular location">
    <subcellularLocation>
        <location evidence="1">Nucleus inner membrane</location>
    </subcellularLocation>
</comment>
<dbReference type="Pfam" id="PF09402">
    <property type="entry name" value="MSC"/>
    <property type="match status" value="1"/>
</dbReference>
<dbReference type="PANTHER" id="PTHR47808">
    <property type="entry name" value="INNER NUCLEAR MEMBRANE PROTEIN HEH2-RELATED"/>
    <property type="match status" value="1"/>
</dbReference>
<keyword evidence="2" id="KW-0597">Phosphoprotein</keyword>
<dbReference type="InterPro" id="IPR044780">
    <property type="entry name" value="Heh2/Src1"/>
</dbReference>
<dbReference type="AlphaFoldDB" id="A0AAV1CJA5"/>
<dbReference type="PANTHER" id="PTHR47808:SF2">
    <property type="entry name" value="LEM DOMAIN-CONTAINING PROTEIN 2"/>
    <property type="match status" value="1"/>
</dbReference>
<evidence type="ECO:0000259" key="9">
    <source>
        <dbReference type="Pfam" id="PF09402"/>
    </source>
</evidence>
<accession>A0AAV1CJA5</accession>
<feature type="region of interest" description="Disordered" evidence="7">
    <location>
        <begin position="1"/>
        <end position="22"/>
    </location>
</feature>
<dbReference type="EMBL" id="OX459119">
    <property type="protein sequence ID" value="CAI9095480.1"/>
    <property type="molecule type" value="Genomic_DNA"/>
</dbReference>
<keyword evidence="11" id="KW-1185">Reference proteome</keyword>
<keyword evidence="3 8" id="KW-0812">Transmembrane</keyword>
<evidence type="ECO:0000256" key="5">
    <source>
        <dbReference type="ARBA" id="ARBA00023136"/>
    </source>
</evidence>
<evidence type="ECO:0000256" key="4">
    <source>
        <dbReference type="ARBA" id="ARBA00022989"/>
    </source>
</evidence>
<feature type="transmembrane region" description="Helical" evidence="8">
    <location>
        <begin position="32"/>
        <end position="53"/>
    </location>
</feature>
<gene>
    <name evidence="10" type="ORF">OLC1_LOCUS6447</name>
</gene>
<evidence type="ECO:0000313" key="11">
    <source>
        <dbReference type="Proteomes" id="UP001161247"/>
    </source>
</evidence>
<dbReference type="InterPro" id="IPR041885">
    <property type="entry name" value="MAN1_winged_helix_dom"/>
</dbReference>
<evidence type="ECO:0000256" key="6">
    <source>
        <dbReference type="ARBA" id="ARBA00023242"/>
    </source>
</evidence>
<dbReference type="Proteomes" id="UP001161247">
    <property type="component" value="Chromosome 2"/>
</dbReference>
<evidence type="ECO:0000256" key="2">
    <source>
        <dbReference type="ARBA" id="ARBA00022553"/>
    </source>
</evidence>
<evidence type="ECO:0000256" key="7">
    <source>
        <dbReference type="SAM" id="MobiDB-lite"/>
    </source>
</evidence>
<evidence type="ECO:0000256" key="3">
    <source>
        <dbReference type="ARBA" id="ARBA00022692"/>
    </source>
</evidence>
<feature type="domain" description="Man1/Src1-like C-terminal" evidence="9">
    <location>
        <begin position="69"/>
        <end position="330"/>
    </location>
</feature>
<keyword evidence="6" id="KW-0539">Nucleus</keyword>
<dbReference type="Gene3D" id="1.10.10.1180">
    <property type="entry name" value="MAN1, winged-helix domain"/>
    <property type="match status" value="1"/>
</dbReference>
<evidence type="ECO:0000313" key="10">
    <source>
        <dbReference type="EMBL" id="CAI9095480.1"/>
    </source>
</evidence>
<feature type="compositionally biased region" description="Basic residues" evidence="7">
    <location>
        <begin position="1"/>
        <end position="10"/>
    </location>
</feature>